<comment type="caution">
    <text evidence="1">The sequence shown here is derived from an EMBL/GenBank/DDBJ whole genome shotgun (WGS) entry which is preliminary data.</text>
</comment>
<gene>
    <name evidence="1" type="ORF">CR105_16065</name>
</gene>
<evidence type="ECO:0008006" key="3">
    <source>
        <dbReference type="Google" id="ProtNLM"/>
    </source>
</evidence>
<evidence type="ECO:0000313" key="2">
    <source>
        <dbReference type="Proteomes" id="UP000230390"/>
    </source>
</evidence>
<dbReference type="OrthoDB" id="5298532at2"/>
<sequence>MYNTQQFLRLPEVISLTGRSRSSIYADVRAKRFPAPISIGRRSVAWNANAIADWQQSCISASKS</sequence>
<reference evidence="1 2" key="1">
    <citation type="submission" date="2017-10" db="EMBL/GenBank/DDBJ databases">
        <title>Massilia psychrophilum sp. nov., a novel purple-pigmented bacterium isolated from Tianshan glacier, Xinjiang Municipality, China.</title>
        <authorList>
            <person name="Wang H."/>
        </authorList>
    </citation>
    <scope>NUCLEOTIDE SEQUENCE [LARGE SCALE GENOMIC DNA]</scope>
    <source>
        <strain evidence="1 2">JCM 30074</strain>
    </source>
</reference>
<accession>A0A2G8TCU9</accession>
<dbReference type="InterPro" id="IPR052931">
    <property type="entry name" value="Prophage_regulatory_activator"/>
</dbReference>
<dbReference type="Proteomes" id="UP000230390">
    <property type="component" value="Unassembled WGS sequence"/>
</dbReference>
<organism evidence="1 2">
    <name type="scientific">Massilia eurypsychrophila</name>
    <dbReference type="NCBI Taxonomy" id="1485217"/>
    <lineage>
        <taxon>Bacteria</taxon>
        <taxon>Pseudomonadati</taxon>
        <taxon>Pseudomonadota</taxon>
        <taxon>Betaproteobacteria</taxon>
        <taxon>Burkholderiales</taxon>
        <taxon>Oxalobacteraceae</taxon>
        <taxon>Telluria group</taxon>
        <taxon>Massilia</taxon>
    </lineage>
</organism>
<dbReference type="Gene3D" id="1.10.238.160">
    <property type="match status" value="1"/>
</dbReference>
<dbReference type="AlphaFoldDB" id="A0A2G8TCU9"/>
<dbReference type="EMBL" id="PDOC01000010">
    <property type="protein sequence ID" value="PIL43867.1"/>
    <property type="molecule type" value="Genomic_DNA"/>
</dbReference>
<dbReference type="PANTHER" id="PTHR36154">
    <property type="entry name" value="DNA-BINDING TRANSCRIPTIONAL ACTIVATOR ALPA"/>
    <property type="match status" value="1"/>
</dbReference>
<dbReference type="Pfam" id="PF05930">
    <property type="entry name" value="Phage_AlpA"/>
    <property type="match status" value="1"/>
</dbReference>
<dbReference type="PANTHER" id="PTHR36154:SF1">
    <property type="entry name" value="DNA-BINDING TRANSCRIPTIONAL ACTIVATOR ALPA"/>
    <property type="match status" value="1"/>
</dbReference>
<keyword evidence="2" id="KW-1185">Reference proteome</keyword>
<evidence type="ECO:0000313" key="1">
    <source>
        <dbReference type="EMBL" id="PIL43867.1"/>
    </source>
</evidence>
<name>A0A2G8TCU9_9BURK</name>
<dbReference type="InterPro" id="IPR010260">
    <property type="entry name" value="AlpA"/>
</dbReference>
<proteinExistence type="predicted"/>
<dbReference type="RefSeq" id="WP_099789973.1">
    <property type="nucleotide sequence ID" value="NZ_JBHLYV010000012.1"/>
</dbReference>
<protein>
    <recommendedName>
        <fullName evidence="3">AlpA family transcriptional regulator</fullName>
    </recommendedName>
</protein>